<name>A0A0S4L7S8_9BACT</name>
<gene>
    <name evidence="1" type="ORF">COMA2_140060</name>
</gene>
<proteinExistence type="predicted"/>
<keyword evidence="2" id="KW-1185">Reference proteome</keyword>
<dbReference type="Proteomes" id="UP000198736">
    <property type="component" value="Unassembled WGS sequence"/>
</dbReference>
<sequence>MKGVQYASYNEILSVPLRAIPLRLRLNQYRAELQRFA</sequence>
<dbReference type="EMBL" id="CZPZ01000006">
    <property type="protein sequence ID" value="CUS33747.1"/>
    <property type="molecule type" value="Genomic_DNA"/>
</dbReference>
<dbReference type="STRING" id="1742973.COMA2_140060"/>
<accession>A0A0S4L7S8</accession>
<reference evidence="2" key="1">
    <citation type="submission" date="2015-10" db="EMBL/GenBank/DDBJ databases">
        <authorList>
            <person name="Luecker S."/>
            <person name="Luecker S."/>
        </authorList>
    </citation>
    <scope>NUCLEOTIDE SEQUENCE [LARGE SCALE GENOMIC DNA]</scope>
</reference>
<evidence type="ECO:0000313" key="2">
    <source>
        <dbReference type="Proteomes" id="UP000198736"/>
    </source>
</evidence>
<evidence type="ECO:0000313" key="1">
    <source>
        <dbReference type="EMBL" id="CUS33747.1"/>
    </source>
</evidence>
<organism evidence="1 2">
    <name type="scientific">Candidatus Nitrospira nitrificans</name>
    <dbReference type="NCBI Taxonomy" id="1742973"/>
    <lineage>
        <taxon>Bacteria</taxon>
        <taxon>Pseudomonadati</taxon>
        <taxon>Nitrospirota</taxon>
        <taxon>Nitrospiria</taxon>
        <taxon>Nitrospirales</taxon>
        <taxon>Nitrospiraceae</taxon>
        <taxon>Nitrospira</taxon>
    </lineage>
</organism>
<dbReference type="AlphaFoldDB" id="A0A0S4L7S8"/>
<protein>
    <submittedName>
        <fullName evidence="1">Uncharacterized protein</fullName>
    </submittedName>
</protein>